<comment type="caution">
    <text evidence="5">The sequence shown here is derived from an EMBL/GenBank/DDBJ whole genome shotgun (WGS) entry which is preliminary data.</text>
</comment>
<dbReference type="GO" id="GO:0046872">
    <property type="term" value="F:metal ion binding"/>
    <property type="evidence" value="ECO:0007669"/>
    <property type="project" value="UniProtKB-KW"/>
</dbReference>
<dbReference type="AlphaFoldDB" id="A0A8S0ZZ31"/>
<evidence type="ECO:0008006" key="8">
    <source>
        <dbReference type="Google" id="ProtNLM"/>
    </source>
</evidence>
<evidence type="ECO:0000313" key="6">
    <source>
        <dbReference type="Proteomes" id="UP000494106"/>
    </source>
</evidence>
<keyword evidence="1 3" id="KW-0479">Metal-binding</keyword>
<feature type="binding site" evidence="3">
    <location>
        <position position="96"/>
    </location>
    <ligand>
        <name>Zn(2+)</name>
        <dbReference type="ChEBI" id="CHEBI:29105"/>
    </ligand>
</feature>
<dbReference type="Gene3D" id="2.60.11.10">
    <property type="entry name" value="Cytochrome c oxidase, subunit Vb"/>
    <property type="match status" value="1"/>
</dbReference>
<dbReference type="GO" id="GO:0006123">
    <property type="term" value="P:mitochondrial electron transport, cytochrome c to oxygen"/>
    <property type="evidence" value="ECO:0007669"/>
    <property type="project" value="InterPro"/>
</dbReference>
<evidence type="ECO:0000256" key="1">
    <source>
        <dbReference type="ARBA" id="ARBA00022723"/>
    </source>
</evidence>
<dbReference type="EMBL" id="CADEBD010000306">
    <property type="protein sequence ID" value="CAB3238401.1"/>
    <property type="molecule type" value="Genomic_DNA"/>
</dbReference>
<proteinExistence type="predicted"/>
<dbReference type="EMBL" id="CADEBC010000479">
    <property type="protein sequence ID" value="CAB3233476.1"/>
    <property type="molecule type" value="Genomic_DNA"/>
</dbReference>
<protein>
    <recommendedName>
        <fullName evidence="8">Cytochrome c oxidase subunit Vb</fullName>
    </recommendedName>
</protein>
<dbReference type="SUPFAM" id="SSF57802">
    <property type="entry name" value="Rubredoxin-like"/>
    <property type="match status" value="1"/>
</dbReference>
<name>A0A8S0ZZ31_ARCPL</name>
<evidence type="ECO:0000313" key="7">
    <source>
        <dbReference type="Proteomes" id="UP000494256"/>
    </source>
</evidence>
<feature type="binding site" evidence="3">
    <location>
        <position position="74"/>
    </location>
    <ligand>
        <name>Zn(2+)</name>
        <dbReference type="ChEBI" id="CHEBI:29105"/>
    </ligand>
</feature>
<dbReference type="Pfam" id="PF01215">
    <property type="entry name" value="COX5B"/>
    <property type="match status" value="1"/>
</dbReference>
<dbReference type="PANTHER" id="PTHR10122:SF0">
    <property type="entry name" value="CYTOCHROME C OXIDASE SUBUNIT 5B, ISOFORM A-RELATED"/>
    <property type="match status" value="1"/>
</dbReference>
<gene>
    <name evidence="4" type="ORF">APLA_LOCUS5288</name>
    <name evidence="5" type="ORF">APLA_LOCUS8196</name>
</gene>
<evidence type="ECO:0000313" key="4">
    <source>
        <dbReference type="EMBL" id="CAB3233476.1"/>
    </source>
</evidence>
<dbReference type="Proteomes" id="UP000494256">
    <property type="component" value="Unassembled WGS sequence"/>
</dbReference>
<dbReference type="InterPro" id="IPR002124">
    <property type="entry name" value="Cyt_c_oxidase_su5b"/>
</dbReference>
<evidence type="ECO:0000256" key="3">
    <source>
        <dbReference type="PIRSR" id="PIRSR602124-1"/>
    </source>
</evidence>
<dbReference type="PROSITE" id="PS51359">
    <property type="entry name" value="COX5B_2"/>
    <property type="match status" value="1"/>
</dbReference>
<dbReference type="InterPro" id="IPR036972">
    <property type="entry name" value="Cyt_c_oxidase_su5b_sf"/>
</dbReference>
<evidence type="ECO:0000256" key="2">
    <source>
        <dbReference type="ARBA" id="ARBA00022833"/>
    </source>
</evidence>
<dbReference type="GO" id="GO:0005740">
    <property type="term" value="C:mitochondrial envelope"/>
    <property type="evidence" value="ECO:0007669"/>
    <property type="project" value="InterPro"/>
</dbReference>
<dbReference type="PANTHER" id="PTHR10122">
    <property type="entry name" value="CYTOCHROME C OXIDASE SUBUNIT 5B, MITOCHONDRIAL"/>
    <property type="match status" value="1"/>
</dbReference>
<organism evidence="5 7">
    <name type="scientific">Arctia plantaginis</name>
    <name type="common">Wood tiger moth</name>
    <name type="synonym">Phalaena plantaginis</name>
    <dbReference type="NCBI Taxonomy" id="874455"/>
    <lineage>
        <taxon>Eukaryota</taxon>
        <taxon>Metazoa</taxon>
        <taxon>Ecdysozoa</taxon>
        <taxon>Arthropoda</taxon>
        <taxon>Hexapoda</taxon>
        <taxon>Insecta</taxon>
        <taxon>Pterygota</taxon>
        <taxon>Neoptera</taxon>
        <taxon>Endopterygota</taxon>
        <taxon>Lepidoptera</taxon>
        <taxon>Glossata</taxon>
        <taxon>Ditrysia</taxon>
        <taxon>Noctuoidea</taxon>
        <taxon>Erebidae</taxon>
        <taxon>Arctiinae</taxon>
        <taxon>Arctia</taxon>
    </lineage>
</organism>
<keyword evidence="2 3" id="KW-0862">Zinc</keyword>
<accession>A0A8S0ZZ31</accession>
<sequence length="117" mass="13590">MSWLRYASFRRVFSRLYAMFDPIDLVTGLEKRELTAHLAGNCDPFYIRPIKKGPGTFRRPNLIPSVNPCRLVACSCSPFDHHVEFMWLFNDRPKRCGCGHWFELCPVTAITPPHHVK</sequence>
<keyword evidence="6" id="KW-1185">Reference proteome</keyword>
<dbReference type="OrthoDB" id="10249250at2759"/>
<dbReference type="Proteomes" id="UP000494106">
    <property type="component" value="Unassembled WGS sequence"/>
</dbReference>
<feature type="binding site" evidence="3">
    <location>
        <position position="98"/>
    </location>
    <ligand>
        <name>Zn(2+)</name>
        <dbReference type="ChEBI" id="CHEBI:29105"/>
    </ligand>
</feature>
<reference evidence="6 7" key="1">
    <citation type="submission" date="2020-04" db="EMBL/GenBank/DDBJ databases">
        <authorList>
            <person name="Wallbank WR R."/>
            <person name="Pardo Diaz C."/>
            <person name="Kozak K."/>
            <person name="Martin S."/>
            <person name="Jiggins C."/>
            <person name="Moest M."/>
            <person name="Warren A I."/>
            <person name="Byers J.R.P. K."/>
            <person name="Montejo-Kovacevich G."/>
            <person name="Yen C E."/>
        </authorList>
    </citation>
    <scope>NUCLEOTIDE SEQUENCE [LARGE SCALE GENOMIC DNA]</scope>
</reference>
<evidence type="ECO:0000313" key="5">
    <source>
        <dbReference type="EMBL" id="CAB3238401.1"/>
    </source>
</evidence>
<dbReference type="GO" id="GO:0045277">
    <property type="term" value="C:respiratory chain complex IV"/>
    <property type="evidence" value="ECO:0007669"/>
    <property type="project" value="InterPro"/>
</dbReference>
<feature type="binding site" evidence="3">
    <location>
        <position position="76"/>
    </location>
    <ligand>
        <name>Zn(2+)</name>
        <dbReference type="ChEBI" id="CHEBI:29105"/>
    </ligand>
</feature>